<accession>Q6ZPD5</accession>
<evidence type="ECO:0000313" key="3">
    <source>
        <dbReference type="EMBL" id="BAC85170.1"/>
    </source>
</evidence>
<reference evidence="2" key="2">
    <citation type="journal article" date="2004" name="Genome Res.">
        <title>The status, quality, and expansion of the NIH full-length cDNA project: the Mammalian Gene Collection (MGC).</title>
        <authorList>
            <consortium name="The MGC Project Team"/>
            <person name="Gerhard D.S."/>
            <person name="Wagner L."/>
            <person name="Feingold E.A."/>
            <person name="Shenmen C.M."/>
            <person name="Grouse L.H."/>
            <person name="Schuler G."/>
            <person name="Klein S.L."/>
            <person name="Old S."/>
            <person name="Rasooly R."/>
            <person name="Good P."/>
            <person name="Guyer M."/>
            <person name="Peck A.M."/>
            <person name="Derge J.G."/>
            <person name="Lipman D."/>
            <person name="Collins F.S."/>
            <person name="Jang W."/>
            <person name="Sherry S."/>
            <person name="Feolo M."/>
            <person name="Misquitta L."/>
            <person name="Lee E."/>
            <person name="Rotmistrovsky K."/>
            <person name="Greenhut S.F."/>
            <person name="Schaefer C.F."/>
            <person name="Buetow K."/>
            <person name="Bonner T.I."/>
            <person name="Haussler D."/>
            <person name="Kent J."/>
            <person name="Kiekhaus M."/>
            <person name="Furey T."/>
            <person name="Brent M."/>
            <person name="Prange C."/>
            <person name="Schreiber K."/>
            <person name="Shapiro N."/>
            <person name="Bhat N.K."/>
            <person name="Hopkins R.F."/>
            <person name="Hsie F."/>
            <person name="Driscoll T."/>
            <person name="Soares M.B."/>
            <person name="Casavant T.L."/>
            <person name="Scheetz T.E."/>
            <person name="Brown-stein M.J."/>
            <person name="Usdin T.B."/>
            <person name="Toshiyuki S."/>
            <person name="Carninci P."/>
            <person name="Piao Y."/>
            <person name="Dudekula D.B."/>
            <person name="Ko M.S."/>
            <person name="Kawakami K."/>
            <person name="Suzuki Y."/>
            <person name="Sugano S."/>
            <person name="Gruber C.E."/>
            <person name="Smith M.R."/>
            <person name="Simmons B."/>
            <person name="Moore T."/>
            <person name="Waterman R."/>
            <person name="Johnson S.L."/>
            <person name="Ruan Y."/>
            <person name="Wei C.L."/>
            <person name="Mathavan S."/>
            <person name="Gunaratne P.H."/>
            <person name="Wu J."/>
            <person name="Garcia A.M."/>
            <person name="Hulyk S.W."/>
            <person name="Fuh E."/>
            <person name="Yuan Y."/>
            <person name="Sneed A."/>
            <person name="Kowis C."/>
            <person name="Hodgson A."/>
            <person name="Muzny D.M."/>
            <person name="McPherson J."/>
            <person name="Gibbs R.A."/>
            <person name="Fahey J."/>
            <person name="Helton E."/>
            <person name="Ketteman M."/>
            <person name="Madan A."/>
            <person name="Rodrigues S."/>
            <person name="Sanchez A."/>
            <person name="Whiting M."/>
            <person name="Madari A."/>
            <person name="Young A.C."/>
            <person name="Wetherby K.D."/>
            <person name="Granite S.J."/>
            <person name="Kwong P.N."/>
            <person name="Brinkley C.P."/>
            <person name="Pearson R.L."/>
            <person name="Bouffard G.G."/>
            <person name="Blakesly R.W."/>
            <person name="Green E.D."/>
            <person name="Dickson M.C."/>
            <person name="Rodriguez A.C."/>
            <person name="Grimwood J."/>
            <person name="Schmutz J."/>
            <person name="Myers R.M."/>
            <person name="Butterfield Y.S."/>
            <person name="Griffith M."/>
            <person name="Griffith O.L."/>
            <person name="Krzywinski M.I."/>
            <person name="Liao N."/>
            <person name="Morin R."/>
            <person name="Morrin R."/>
            <person name="Palmquist D."/>
            <person name="Petrescu A.S."/>
            <person name="Skalska U."/>
            <person name="Smailus D.E."/>
            <person name="Stott J.M."/>
            <person name="Schnerch A."/>
            <person name="Schein J.E."/>
            <person name="Jones S.J."/>
            <person name="Holt R.A."/>
            <person name="Baross A."/>
            <person name="Marra M.A."/>
            <person name="Clifton S."/>
            <person name="Makowski K.A."/>
            <person name="Bosak S."/>
            <person name="Malek J."/>
        </authorList>
    </citation>
    <scope>NUCLEOTIDE SEQUENCE [LARGE SCALE MRNA]</scope>
    <source>
        <tissue evidence="2">Testicle</tissue>
    </source>
</reference>
<protein>
    <submittedName>
        <fullName evidence="3">cDNA FLJ25996 fis, clone DMC06615</fullName>
    </submittedName>
</protein>
<proteinExistence type="evidence at transcript level"/>
<reference evidence="3" key="1">
    <citation type="submission" date="2003-07" db="EMBL/GenBank/DDBJ databases">
        <title>NEDO human cDNA sequencing project.</title>
        <authorList>
            <person name="Ota T."/>
            <person name="Nakagawa S."/>
            <person name="Senoh A."/>
            <person name="Mizuguchi H."/>
            <person name="Inagaki H."/>
            <person name="Suzuki Y."/>
            <person name="Hata H."/>
            <person name="Nakagawa K."/>
            <person name="Mizuno S."/>
            <person name="Morinaga M."/>
            <person name="Kawamura M."/>
            <person name="Sugiyama T."/>
            <person name="Irie R."/>
            <person name="Otsuki T."/>
            <person name="Sato H."/>
            <person name="Nishikawa T."/>
            <person name="Sugiyama A."/>
            <person name="Kawakami B."/>
            <person name="Nagai K."/>
            <person name="Isogai T."/>
            <person name="Sugano S."/>
        </authorList>
    </citation>
    <scope>NUCLEOTIDE SEQUENCE</scope>
    <source>
        <tissue evidence="3">Dermoid tumor</tissue>
    </source>
</reference>
<organism evidence="3">
    <name type="scientific">Homo sapiens</name>
    <name type="common">Human</name>
    <dbReference type="NCBI Taxonomy" id="9606"/>
    <lineage>
        <taxon>Eukaryota</taxon>
        <taxon>Metazoa</taxon>
        <taxon>Chordata</taxon>
        <taxon>Craniata</taxon>
        <taxon>Vertebrata</taxon>
        <taxon>Euteleostomi</taxon>
        <taxon>Mammalia</taxon>
        <taxon>Eutheria</taxon>
        <taxon>Euarchontoglires</taxon>
        <taxon>Primates</taxon>
        <taxon>Haplorrhini</taxon>
        <taxon>Catarrhini</taxon>
        <taxon>Hominidae</taxon>
        <taxon>Homo</taxon>
    </lineage>
</organism>
<evidence type="ECO:0000313" key="2">
    <source>
        <dbReference type="EMBL" id="AAI51151.1"/>
    </source>
</evidence>
<dbReference type="AlphaFoldDB" id="Q6ZPD5"/>
<dbReference type="EMBL" id="AK129507">
    <property type="protein sequence ID" value="BAC85170.1"/>
    <property type="molecule type" value="mRNA"/>
</dbReference>
<feature type="region of interest" description="Disordered" evidence="1">
    <location>
        <begin position="1"/>
        <end position="77"/>
    </location>
</feature>
<name>Q6ZPD5_HUMAN</name>
<dbReference type="EMBL" id="BC151150">
    <property type="protein sequence ID" value="AAI51151.1"/>
    <property type="molecule type" value="mRNA"/>
</dbReference>
<sequence length="122" mass="13216">MNRHDHAWRTGMDSPASERPCLADDSWCAGQTPGQETPPTVPECSAGNQTRPQNRFPRLPPNPANFRTPQGARPRPLTTCLCSQRASLSCPGPLPPFTQLALPLPASLRLPHELLHPSGPAL</sequence>
<evidence type="ECO:0000256" key="1">
    <source>
        <dbReference type="SAM" id="MobiDB-lite"/>
    </source>
</evidence>